<dbReference type="PROSITE" id="PS51858">
    <property type="entry name" value="PPPDE"/>
    <property type="match status" value="1"/>
</dbReference>
<protein>
    <recommendedName>
        <fullName evidence="5">PPPDE domain-containing protein</fullName>
    </recommendedName>
</protein>
<organism evidence="6 7">
    <name type="scientific">Bodo saltans</name>
    <name type="common">Flagellated protozoan</name>
    <dbReference type="NCBI Taxonomy" id="75058"/>
    <lineage>
        <taxon>Eukaryota</taxon>
        <taxon>Discoba</taxon>
        <taxon>Euglenozoa</taxon>
        <taxon>Kinetoplastea</taxon>
        <taxon>Metakinetoplastina</taxon>
        <taxon>Eubodonida</taxon>
        <taxon>Bodonidae</taxon>
        <taxon>Bodo</taxon>
    </lineage>
</organism>
<feature type="region of interest" description="Disordered" evidence="4">
    <location>
        <begin position="476"/>
        <end position="498"/>
    </location>
</feature>
<evidence type="ECO:0000256" key="4">
    <source>
        <dbReference type="SAM" id="MobiDB-lite"/>
    </source>
</evidence>
<dbReference type="AlphaFoldDB" id="A0A0S4IVA7"/>
<feature type="compositionally biased region" description="Low complexity" evidence="4">
    <location>
        <begin position="351"/>
        <end position="373"/>
    </location>
</feature>
<feature type="region of interest" description="Disordered" evidence="4">
    <location>
        <begin position="341"/>
        <end position="451"/>
    </location>
</feature>
<feature type="compositionally biased region" description="Polar residues" evidence="4">
    <location>
        <begin position="710"/>
        <end position="722"/>
    </location>
</feature>
<feature type="compositionally biased region" description="Polar residues" evidence="4">
    <location>
        <begin position="257"/>
        <end position="267"/>
    </location>
</feature>
<evidence type="ECO:0000313" key="7">
    <source>
        <dbReference type="Proteomes" id="UP000051952"/>
    </source>
</evidence>
<dbReference type="GO" id="GO:0006508">
    <property type="term" value="P:proteolysis"/>
    <property type="evidence" value="ECO:0007669"/>
    <property type="project" value="UniProtKB-KW"/>
</dbReference>
<dbReference type="Gene3D" id="3.90.1720.30">
    <property type="entry name" value="PPPDE domains"/>
    <property type="match status" value="1"/>
</dbReference>
<dbReference type="InterPro" id="IPR042266">
    <property type="entry name" value="PPPDE_sf"/>
</dbReference>
<dbReference type="GO" id="GO:0101005">
    <property type="term" value="F:deubiquitinase activity"/>
    <property type="evidence" value="ECO:0007669"/>
    <property type="project" value="TreeGrafter"/>
</dbReference>
<name>A0A0S4IVA7_BODSA</name>
<evidence type="ECO:0000256" key="3">
    <source>
        <dbReference type="ARBA" id="ARBA00022801"/>
    </source>
</evidence>
<keyword evidence="3" id="KW-0378">Hydrolase</keyword>
<keyword evidence="2" id="KW-0645">Protease</keyword>
<dbReference type="VEuPathDB" id="TriTrypDB:BSAL_75250"/>
<feature type="compositionally biased region" description="Basic and acidic residues" evidence="4">
    <location>
        <begin position="476"/>
        <end position="491"/>
    </location>
</feature>
<comment type="similarity">
    <text evidence="1">Belongs to the DeSI family.</text>
</comment>
<evidence type="ECO:0000256" key="2">
    <source>
        <dbReference type="ARBA" id="ARBA00022670"/>
    </source>
</evidence>
<dbReference type="Proteomes" id="UP000051952">
    <property type="component" value="Unassembled WGS sequence"/>
</dbReference>
<dbReference type="OrthoDB" id="412286at2759"/>
<gene>
    <name evidence="6" type="ORF">BSAL_75250</name>
</gene>
<dbReference type="InterPro" id="IPR008580">
    <property type="entry name" value="PPPDE_dom"/>
</dbReference>
<evidence type="ECO:0000256" key="1">
    <source>
        <dbReference type="ARBA" id="ARBA00008140"/>
    </source>
</evidence>
<dbReference type="PANTHER" id="PTHR12378:SF56">
    <property type="entry name" value="PPPDE DOMAIN-CONTAINING PROTEIN"/>
    <property type="match status" value="1"/>
</dbReference>
<dbReference type="Pfam" id="PF05903">
    <property type="entry name" value="Peptidase_C97"/>
    <property type="match status" value="1"/>
</dbReference>
<accession>A0A0S4IVA7</accession>
<feature type="region of interest" description="Disordered" evidence="4">
    <location>
        <begin position="710"/>
        <end position="741"/>
    </location>
</feature>
<reference evidence="7" key="1">
    <citation type="submission" date="2015-09" db="EMBL/GenBank/DDBJ databases">
        <authorList>
            <consortium name="Pathogen Informatics"/>
        </authorList>
    </citation>
    <scope>NUCLEOTIDE SEQUENCE [LARGE SCALE GENOMIC DNA]</scope>
    <source>
        <strain evidence="7">Lake Konstanz</strain>
    </source>
</reference>
<dbReference type="GO" id="GO:0016579">
    <property type="term" value="P:protein deubiquitination"/>
    <property type="evidence" value="ECO:0007669"/>
    <property type="project" value="TreeGrafter"/>
</dbReference>
<dbReference type="SMART" id="SM01179">
    <property type="entry name" value="DUF862"/>
    <property type="match status" value="1"/>
</dbReference>
<feature type="compositionally biased region" description="Low complexity" evidence="4">
    <location>
        <begin position="403"/>
        <end position="412"/>
    </location>
</feature>
<keyword evidence="7" id="KW-1185">Reference proteome</keyword>
<proteinExistence type="inferred from homology"/>
<dbReference type="PANTHER" id="PTHR12378">
    <property type="entry name" value="DESUMOYLATING ISOPEPTIDASE"/>
    <property type="match status" value="1"/>
</dbReference>
<evidence type="ECO:0000313" key="6">
    <source>
        <dbReference type="EMBL" id="CUG16679.1"/>
    </source>
</evidence>
<dbReference type="EMBL" id="CYKH01000680">
    <property type="protein sequence ID" value="CUG16679.1"/>
    <property type="molecule type" value="Genomic_DNA"/>
</dbReference>
<feature type="domain" description="PPPDE" evidence="5">
    <location>
        <begin position="40"/>
        <end position="179"/>
    </location>
</feature>
<evidence type="ECO:0000259" key="5">
    <source>
        <dbReference type="PROSITE" id="PS51858"/>
    </source>
</evidence>
<feature type="region of interest" description="Disordered" evidence="4">
    <location>
        <begin position="231"/>
        <end position="299"/>
    </location>
</feature>
<sequence length="741" mass="78958">MPHRTDNCAVSCAISRVQRKTGLSLCPRPTPSVSAPPPKHLVRLNIYHLIDEATNLKFLKFGFGVFHSGVIVYGIEWSFGESIEAQETGLFCVAPGNAAGIPFKTLDLGYTDLSPEQVDTMLHRLETEWKSSDYHVLHKNCNHFAARFCELLSTLETLEVPAWCNRAARWSDKIVPMSLASWALRNMDDYTPPPLATTRGVHPNIGELPHSIIPLQWYRSAALRRAPRYAIVPPSQTQPGFAPPRRDAPPRTTANASTLSTAEHLQSTPPPPGKVDATTPEPASNNTGRMPVLSHDSGTLKTNAASVPIAPKRLDEGFDSILVPQSRGGVRMPDFNRALQQQQRVGASARPLEGSSSELSSPPAPPVAEESSGNRGAESKQSKETTSANVGRNTAAVKHLRLSTPPITTTSSSPPPPAPGTTTGGDDLHYGFAHSLAGGSGTGEAAHREGIPFVPSPSVKEEAVAFTDDVHLVENDNEAPEPKSTPDEHPSQQHHHHLHQLVNALGSENNSDATLRVNDAAGSHLSAPELHEISVRELALPFDSSMLDPNMMSDAFSLSPPALARSVLNDTPQVIAAAGRTDDGAPAVLWSTGSRSLSPSAKERGAPRVVLLEASALEHPPQQANDDDASPMASALAATSNTVEDGESLKLDDPHTYHADTVPIHVVGIPSALRGSVEIALDDVRIGGGDHLHTLTRTASFTRPSVASVYSTASGSPHSQSPADDDTPCARTEDATIFTEA</sequence>